<evidence type="ECO:0000256" key="1">
    <source>
        <dbReference type="SAM" id="Phobius"/>
    </source>
</evidence>
<feature type="chain" id="PRO_5042026249" evidence="2">
    <location>
        <begin position="17"/>
        <end position="299"/>
    </location>
</feature>
<dbReference type="InterPro" id="IPR050650">
    <property type="entry name" value="Type-II_Cytokine-TF_Rcpt"/>
</dbReference>
<dbReference type="InterPro" id="IPR013783">
    <property type="entry name" value="Ig-like_fold"/>
</dbReference>
<feature type="domain" description="Interferon/interleukin receptor" evidence="4">
    <location>
        <begin position="132"/>
        <end position="219"/>
    </location>
</feature>
<evidence type="ECO:0000313" key="5">
    <source>
        <dbReference type="EMBL" id="KAK1902386.1"/>
    </source>
</evidence>
<evidence type="ECO:0000259" key="4">
    <source>
        <dbReference type="Pfam" id="PF09294"/>
    </source>
</evidence>
<keyword evidence="5" id="KW-0675">Receptor</keyword>
<comment type="caution">
    <text evidence="5">The sequence shown here is derived from an EMBL/GenBank/DDBJ whole genome shotgun (WGS) entry which is preliminary data.</text>
</comment>
<proteinExistence type="predicted"/>
<feature type="domain" description="Fibronectin type-III" evidence="3">
    <location>
        <begin position="5"/>
        <end position="118"/>
    </location>
</feature>
<dbReference type="GO" id="GO:0005886">
    <property type="term" value="C:plasma membrane"/>
    <property type="evidence" value="ECO:0007669"/>
    <property type="project" value="TreeGrafter"/>
</dbReference>
<evidence type="ECO:0000259" key="3">
    <source>
        <dbReference type="Pfam" id="PF01108"/>
    </source>
</evidence>
<dbReference type="PANTHER" id="PTHR20859:SF91">
    <property type="match status" value="1"/>
</dbReference>
<dbReference type="Pfam" id="PF01108">
    <property type="entry name" value="Tissue_fac"/>
    <property type="match status" value="1"/>
</dbReference>
<dbReference type="InterPro" id="IPR015373">
    <property type="entry name" value="Interferon/interleukin_rcp_dom"/>
</dbReference>
<dbReference type="InterPro" id="IPR036116">
    <property type="entry name" value="FN3_sf"/>
</dbReference>
<organism evidence="5 6">
    <name type="scientific">Dissostichus eleginoides</name>
    <name type="common">Patagonian toothfish</name>
    <name type="synonym">Dissostichus amissus</name>
    <dbReference type="NCBI Taxonomy" id="100907"/>
    <lineage>
        <taxon>Eukaryota</taxon>
        <taxon>Metazoa</taxon>
        <taxon>Chordata</taxon>
        <taxon>Craniata</taxon>
        <taxon>Vertebrata</taxon>
        <taxon>Euteleostomi</taxon>
        <taxon>Actinopterygii</taxon>
        <taxon>Neopterygii</taxon>
        <taxon>Teleostei</taxon>
        <taxon>Neoteleostei</taxon>
        <taxon>Acanthomorphata</taxon>
        <taxon>Eupercaria</taxon>
        <taxon>Perciformes</taxon>
        <taxon>Notothenioidei</taxon>
        <taxon>Nototheniidae</taxon>
        <taxon>Dissostichus</taxon>
    </lineage>
</organism>
<keyword evidence="1" id="KW-1133">Transmembrane helix</keyword>
<dbReference type="InterPro" id="IPR003961">
    <property type="entry name" value="FN3_dom"/>
</dbReference>
<name>A0AAD9CK74_DISEL</name>
<keyword evidence="1" id="KW-0812">Transmembrane</keyword>
<dbReference type="PANTHER" id="PTHR20859">
    <property type="entry name" value="INTERFERON/INTERLEUKIN RECEPTOR"/>
    <property type="match status" value="1"/>
</dbReference>
<reference evidence="5" key="1">
    <citation type="submission" date="2023-04" db="EMBL/GenBank/DDBJ databases">
        <title>Chromosome-level genome of Chaenocephalus aceratus.</title>
        <authorList>
            <person name="Park H."/>
        </authorList>
    </citation>
    <scope>NUCLEOTIDE SEQUENCE</scope>
    <source>
        <strain evidence="5">DE</strain>
        <tissue evidence="5">Muscle</tissue>
    </source>
</reference>
<dbReference type="EMBL" id="JASDAP010000005">
    <property type="protein sequence ID" value="KAK1902386.1"/>
    <property type="molecule type" value="Genomic_DNA"/>
</dbReference>
<protein>
    <submittedName>
        <fullName evidence="5">Interferon alpha/beta receptor 1</fullName>
    </submittedName>
</protein>
<keyword evidence="6" id="KW-1185">Reference proteome</keyword>
<sequence length="299" mass="34160">MLLGVLCILVVPQVFSEAPPAPPQDIQVDNWLLRWSPESDPDDGDVTYTAQYSRWGPYAACQSTPCMRSDHFDSGVWTDVPYCDHTPLNYCNVSSIKARSEYGCMMLRVRAERHGQNSPSVQACSKHGHLCTPDFNLIASPGSLTVHLSKNTTFLREHADHAKYRVYYGKKGEALQDYKDGLASVTIDELQEGQRYCTRVQYLYFKDTVGLPTCTQCELIPESDSRRTATIVSLVLLGVLLLVFPVIAYFLLFQRWRFKRWLQPRYTFREHLLEPIPEPFPPIHSSTEEHYDVISSMSQ</sequence>
<evidence type="ECO:0000313" key="6">
    <source>
        <dbReference type="Proteomes" id="UP001228049"/>
    </source>
</evidence>
<accession>A0AAD9CK74</accession>
<evidence type="ECO:0000256" key="2">
    <source>
        <dbReference type="SAM" id="SignalP"/>
    </source>
</evidence>
<dbReference type="SUPFAM" id="SSF49265">
    <property type="entry name" value="Fibronectin type III"/>
    <property type="match status" value="2"/>
</dbReference>
<dbReference type="Pfam" id="PF09294">
    <property type="entry name" value="Interfer-bind"/>
    <property type="match status" value="1"/>
</dbReference>
<keyword evidence="2" id="KW-0732">Signal</keyword>
<dbReference type="AlphaFoldDB" id="A0AAD9CK74"/>
<dbReference type="Gene3D" id="2.60.40.10">
    <property type="entry name" value="Immunoglobulins"/>
    <property type="match status" value="2"/>
</dbReference>
<feature type="transmembrane region" description="Helical" evidence="1">
    <location>
        <begin position="231"/>
        <end position="252"/>
    </location>
</feature>
<dbReference type="GO" id="GO:0004896">
    <property type="term" value="F:cytokine receptor activity"/>
    <property type="evidence" value="ECO:0007669"/>
    <property type="project" value="TreeGrafter"/>
</dbReference>
<gene>
    <name evidence="5" type="ORF">KUDE01_005349</name>
</gene>
<dbReference type="Proteomes" id="UP001228049">
    <property type="component" value="Unassembled WGS sequence"/>
</dbReference>
<feature type="signal peptide" evidence="2">
    <location>
        <begin position="1"/>
        <end position="16"/>
    </location>
</feature>
<keyword evidence="1" id="KW-0472">Membrane</keyword>